<dbReference type="SUPFAM" id="SSF54001">
    <property type="entry name" value="Cysteine proteinases"/>
    <property type="match status" value="1"/>
</dbReference>
<dbReference type="EMBL" id="KQ965732">
    <property type="protein sequence ID" value="KXS21948.1"/>
    <property type="molecule type" value="Genomic_DNA"/>
</dbReference>
<dbReference type="GO" id="GO:0004843">
    <property type="term" value="F:cysteine-type deubiquitinase activity"/>
    <property type="evidence" value="ECO:0007669"/>
    <property type="project" value="InterPro"/>
</dbReference>
<gene>
    <name evidence="2" type="ORF">M427DRAFT_107305</name>
</gene>
<name>A0A139AYW9_GONPJ</name>
<evidence type="ECO:0000259" key="1">
    <source>
        <dbReference type="PROSITE" id="PS50235"/>
    </source>
</evidence>
<dbReference type="InterPro" id="IPR050185">
    <property type="entry name" value="Ub_carboxyl-term_hydrolase"/>
</dbReference>
<evidence type="ECO:0000313" key="3">
    <source>
        <dbReference type="Proteomes" id="UP000070544"/>
    </source>
</evidence>
<keyword evidence="3" id="KW-1185">Reference proteome</keyword>
<organism evidence="2 3">
    <name type="scientific">Gonapodya prolifera (strain JEL478)</name>
    <name type="common">Monoblepharis prolifera</name>
    <dbReference type="NCBI Taxonomy" id="1344416"/>
    <lineage>
        <taxon>Eukaryota</taxon>
        <taxon>Fungi</taxon>
        <taxon>Fungi incertae sedis</taxon>
        <taxon>Chytridiomycota</taxon>
        <taxon>Chytridiomycota incertae sedis</taxon>
        <taxon>Monoblepharidomycetes</taxon>
        <taxon>Monoblepharidales</taxon>
        <taxon>Gonapodyaceae</taxon>
        <taxon>Gonapodya</taxon>
    </lineage>
</organism>
<dbReference type="InterPro" id="IPR028889">
    <property type="entry name" value="USP"/>
</dbReference>
<dbReference type="InterPro" id="IPR018200">
    <property type="entry name" value="USP_CS"/>
</dbReference>
<dbReference type="PROSITE" id="PS00973">
    <property type="entry name" value="USP_2"/>
    <property type="match status" value="1"/>
</dbReference>
<dbReference type="STRING" id="1344416.A0A139AYW9"/>
<accession>A0A139AYW9</accession>
<dbReference type="GO" id="GO:0016579">
    <property type="term" value="P:protein deubiquitination"/>
    <property type="evidence" value="ECO:0007669"/>
    <property type="project" value="InterPro"/>
</dbReference>
<dbReference type="OMA" id="ECTDHYD"/>
<dbReference type="InterPro" id="IPR038765">
    <property type="entry name" value="Papain-like_cys_pep_sf"/>
</dbReference>
<dbReference type="InterPro" id="IPR001394">
    <property type="entry name" value="Peptidase_C19_UCH"/>
</dbReference>
<dbReference type="OrthoDB" id="292964at2759"/>
<dbReference type="Gene3D" id="3.90.70.10">
    <property type="entry name" value="Cysteine proteinases"/>
    <property type="match status" value="1"/>
</dbReference>
<dbReference type="PROSITE" id="PS50235">
    <property type="entry name" value="USP_3"/>
    <property type="match status" value="1"/>
</dbReference>
<dbReference type="Pfam" id="PF00443">
    <property type="entry name" value="UCH"/>
    <property type="match status" value="1"/>
</dbReference>
<dbReference type="CDD" id="cd02674">
    <property type="entry name" value="Peptidase_C19R"/>
    <property type="match status" value="1"/>
</dbReference>
<proteinExistence type="predicted"/>
<dbReference type="PANTHER" id="PTHR21646:SF23">
    <property type="entry name" value="UBIQUITIN CARBOXYL-TERMINAL HYDROLASE USP2"/>
    <property type="match status" value="1"/>
</dbReference>
<reference evidence="2 3" key="1">
    <citation type="journal article" date="2015" name="Genome Biol. Evol.">
        <title>Phylogenomic analyses indicate that early fungi evolved digesting cell walls of algal ancestors of land plants.</title>
        <authorList>
            <person name="Chang Y."/>
            <person name="Wang S."/>
            <person name="Sekimoto S."/>
            <person name="Aerts A.L."/>
            <person name="Choi C."/>
            <person name="Clum A."/>
            <person name="LaButti K.M."/>
            <person name="Lindquist E.A."/>
            <person name="Yee Ngan C."/>
            <person name="Ohm R.A."/>
            <person name="Salamov A.A."/>
            <person name="Grigoriev I.V."/>
            <person name="Spatafora J.W."/>
            <person name="Berbee M.L."/>
        </authorList>
    </citation>
    <scope>NUCLEOTIDE SEQUENCE [LARGE SCALE GENOMIC DNA]</scope>
    <source>
        <strain evidence="2 3">JEL478</strain>
    </source>
</reference>
<dbReference type="AlphaFoldDB" id="A0A139AYW9"/>
<sequence>MNSIVQCTLATEYLVSYFAQGEWESDINSNARRGSTAKGKMAQAFSSLFNETCTRTSSTAISPNIFYRTVCSLYPQFSGYSQHDAQEFLRCILDGLHEDLRVPPTKPSKTYSEAEVDSWSDEKKARYSWDRFRKDGSSIILDLFGGLLHSSITCHRCKYRSSTFDFFMDLSVPIPQSGNDERPLLSFSRRSRSQKPVSLRECLDEFTADEILDGSEAYNCAKCKKPVKATKRLRVCKAPDLLVIHLKRFAYDTYSGEKIENVVDFPFSNLRIDNIMRPDVSPPSPVYDLYAVCGHSGSLHGGHYVAYTKSLSPYPPLPGSQQSSVHSLVESSAPLASPWTPDSPALPALRETWHLCNDSYVSPVNKAEAVSGAYVLFYKRRR</sequence>
<protein>
    <submittedName>
        <fullName evidence="2">Cysteine proteinase</fullName>
    </submittedName>
</protein>
<dbReference type="PANTHER" id="PTHR21646">
    <property type="entry name" value="UBIQUITIN CARBOXYL-TERMINAL HYDROLASE"/>
    <property type="match status" value="1"/>
</dbReference>
<evidence type="ECO:0000313" key="2">
    <source>
        <dbReference type="EMBL" id="KXS21948.1"/>
    </source>
</evidence>
<feature type="domain" description="USP" evidence="1">
    <location>
        <begin position="1"/>
        <end position="381"/>
    </location>
</feature>
<dbReference type="Proteomes" id="UP000070544">
    <property type="component" value="Unassembled WGS sequence"/>
</dbReference>